<organism evidence="17 18">
    <name type="scientific">Marilutibacter alkalisoli</name>
    <dbReference type="NCBI Taxonomy" id="2591633"/>
    <lineage>
        <taxon>Bacteria</taxon>
        <taxon>Pseudomonadati</taxon>
        <taxon>Pseudomonadota</taxon>
        <taxon>Gammaproteobacteria</taxon>
        <taxon>Lysobacterales</taxon>
        <taxon>Lysobacteraceae</taxon>
        <taxon>Marilutibacter</taxon>
    </lineage>
</organism>
<keyword evidence="5 13" id="KW-1003">Cell membrane</keyword>
<evidence type="ECO:0000256" key="12">
    <source>
        <dbReference type="ARBA" id="ARBA00025849"/>
    </source>
</evidence>
<dbReference type="InterPro" id="IPR037682">
    <property type="entry name" value="TonB_C"/>
</dbReference>
<keyword evidence="7" id="KW-0812">Transmembrane</keyword>
<name>A0A514BW69_9GAMM</name>
<feature type="compositionally biased region" description="Basic and acidic residues" evidence="14">
    <location>
        <begin position="171"/>
        <end position="195"/>
    </location>
</feature>
<comment type="subunit">
    <text evidence="12">Homodimer. Forms a complex with the accessory proteins ExbB and ExbD.</text>
</comment>
<sequence length="454" mass="49264">MHDRVTAGCAAAGRVVLLVALGLALVACGQDAPAPATPAQAPEPEVAETPAETAETDEGETPDRLSTLDAGELREAARQAYAENRLYAPTGNNAVEYYLALREKAPADAAVSSALTDLLPMTVIAIEQSVQREDFDEALRLTRLLARADPQHPALARLNDSIEAQQTASARRVEQERIGAEERARRQEELERQRLTEQQAQQQQAARELAAQQEAARQQAEQEEAERIAAERRAAEQRAADQRAAQQRAAEPVRATAADLRPLSTPAPRYPPEALRAGTSGEVQIEFTVGTDGSVTSARVVRSSPPRVFDREAVAAVRNWRFQPLANPVTTRRTIGFSPGGEASFIGACANEAPKVRTANFGPQAMLPILRPRLGREPPPLPRGPEHLVCWMIEAPGAKALGCECPPAPARGHSPSRLAGRVGTARQRREPVSNASQRHAFAEEEFPLRWKKNK</sequence>
<comment type="function">
    <text evidence="13">Interacts with outer membrane receptor proteins that carry out high-affinity binding and energy dependent uptake into the periplasmic space of specific substrates. It could act to transduce energy from the cytoplasmic membrane to specific energy-requiring processes in the outer membrane, resulting in the release into the periplasm of ligands bound by these outer membrane proteins.</text>
</comment>
<feature type="region of interest" description="Disordered" evidence="14">
    <location>
        <begin position="162"/>
        <end position="272"/>
    </location>
</feature>
<evidence type="ECO:0000256" key="15">
    <source>
        <dbReference type="SAM" id="SignalP"/>
    </source>
</evidence>
<dbReference type="InterPro" id="IPR051045">
    <property type="entry name" value="TonB-dependent_transducer"/>
</dbReference>
<keyword evidence="11" id="KW-0472">Membrane</keyword>
<dbReference type="InterPro" id="IPR006260">
    <property type="entry name" value="TonB/TolA_C"/>
</dbReference>
<gene>
    <name evidence="17" type="ORF">FKV23_17045</name>
</gene>
<dbReference type="GO" id="GO:0098797">
    <property type="term" value="C:plasma membrane protein complex"/>
    <property type="evidence" value="ECO:0007669"/>
    <property type="project" value="TreeGrafter"/>
</dbReference>
<feature type="domain" description="TonB C-terminal" evidence="16">
    <location>
        <begin position="255"/>
        <end position="346"/>
    </location>
</feature>
<dbReference type="KEGG" id="lyj:FKV23_17045"/>
<evidence type="ECO:0000256" key="11">
    <source>
        <dbReference type="ARBA" id="ARBA00023136"/>
    </source>
</evidence>
<dbReference type="GO" id="GO:0015891">
    <property type="term" value="P:siderophore transport"/>
    <property type="evidence" value="ECO:0007669"/>
    <property type="project" value="InterPro"/>
</dbReference>
<evidence type="ECO:0000256" key="6">
    <source>
        <dbReference type="ARBA" id="ARBA00022519"/>
    </source>
</evidence>
<evidence type="ECO:0000256" key="9">
    <source>
        <dbReference type="ARBA" id="ARBA00022927"/>
    </source>
</evidence>
<reference evidence="17 18" key="1">
    <citation type="submission" date="2019-06" db="EMBL/GenBank/DDBJ databases">
        <title>Lysobacter alkalisoli sp. nov. isolated from saline-alkali soil.</title>
        <authorList>
            <person name="Sun J.-Q."/>
            <person name="Xu L."/>
        </authorList>
    </citation>
    <scope>NUCLEOTIDE SEQUENCE [LARGE SCALE GENOMIC DNA]</scope>
    <source>
        <strain evidence="17 18">SJ-36</strain>
    </source>
</reference>
<keyword evidence="13" id="KW-0735">Signal-anchor</keyword>
<dbReference type="GO" id="GO:0055085">
    <property type="term" value="P:transmembrane transport"/>
    <property type="evidence" value="ECO:0007669"/>
    <property type="project" value="InterPro"/>
</dbReference>
<dbReference type="Pfam" id="PF03544">
    <property type="entry name" value="TonB_C"/>
    <property type="match status" value="1"/>
</dbReference>
<feature type="chain" id="PRO_5021741933" description="Protein TonB" evidence="15">
    <location>
        <begin position="30"/>
        <end position="454"/>
    </location>
</feature>
<feature type="region of interest" description="Disordered" evidence="14">
    <location>
        <begin position="409"/>
        <end position="454"/>
    </location>
</feature>
<proteinExistence type="inferred from homology"/>
<keyword evidence="6 13" id="KW-0997">Cell inner membrane</keyword>
<dbReference type="PRINTS" id="PR01374">
    <property type="entry name" value="TONBPROTEIN"/>
</dbReference>
<keyword evidence="10" id="KW-1133">Transmembrane helix</keyword>
<feature type="compositionally biased region" description="Low complexity" evidence="14">
    <location>
        <begin position="196"/>
        <end position="219"/>
    </location>
</feature>
<keyword evidence="18" id="KW-1185">Reference proteome</keyword>
<feature type="compositionally biased region" description="Basic and acidic residues" evidence="14">
    <location>
        <begin position="225"/>
        <end position="241"/>
    </location>
</feature>
<evidence type="ECO:0000256" key="5">
    <source>
        <dbReference type="ARBA" id="ARBA00022475"/>
    </source>
</evidence>
<evidence type="ECO:0000259" key="16">
    <source>
        <dbReference type="PROSITE" id="PS52015"/>
    </source>
</evidence>
<keyword evidence="8" id="KW-0677">Repeat</keyword>
<dbReference type="PANTHER" id="PTHR33446:SF8">
    <property type="entry name" value="PROTEIN TONB"/>
    <property type="match status" value="1"/>
</dbReference>
<dbReference type="PROSITE" id="PS52015">
    <property type="entry name" value="TONB_CTD"/>
    <property type="match status" value="1"/>
</dbReference>
<evidence type="ECO:0000256" key="13">
    <source>
        <dbReference type="RuleBase" id="RU362123"/>
    </source>
</evidence>
<dbReference type="Gene3D" id="3.30.2420.10">
    <property type="entry name" value="TonB"/>
    <property type="match status" value="1"/>
</dbReference>
<dbReference type="NCBIfam" id="TIGR01352">
    <property type="entry name" value="tonB_Cterm"/>
    <property type="match status" value="1"/>
</dbReference>
<evidence type="ECO:0000256" key="14">
    <source>
        <dbReference type="SAM" id="MobiDB-lite"/>
    </source>
</evidence>
<feature type="region of interest" description="Disordered" evidence="14">
    <location>
        <begin position="32"/>
        <end position="65"/>
    </location>
</feature>
<feature type="signal peptide" evidence="15">
    <location>
        <begin position="1"/>
        <end position="29"/>
    </location>
</feature>
<dbReference type="OrthoDB" id="1628901at2"/>
<evidence type="ECO:0000256" key="2">
    <source>
        <dbReference type="ARBA" id="ARBA00006555"/>
    </source>
</evidence>
<dbReference type="PANTHER" id="PTHR33446">
    <property type="entry name" value="PROTEIN TONB-RELATED"/>
    <property type="match status" value="1"/>
</dbReference>
<evidence type="ECO:0000256" key="1">
    <source>
        <dbReference type="ARBA" id="ARBA00004383"/>
    </source>
</evidence>
<dbReference type="PROSITE" id="PS51257">
    <property type="entry name" value="PROKAR_LIPOPROTEIN"/>
    <property type="match status" value="1"/>
</dbReference>
<dbReference type="EMBL" id="CP041242">
    <property type="protein sequence ID" value="QDH71610.1"/>
    <property type="molecule type" value="Genomic_DNA"/>
</dbReference>
<dbReference type="SUPFAM" id="SSF74653">
    <property type="entry name" value="TolA/TonB C-terminal domain"/>
    <property type="match status" value="1"/>
</dbReference>
<evidence type="ECO:0000256" key="8">
    <source>
        <dbReference type="ARBA" id="ARBA00022737"/>
    </source>
</evidence>
<evidence type="ECO:0000256" key="10">
    <source>
        <dbReference type="ARBA" id="ARBA00022989"/>
    </source>
</evidence>
<protein>
    <recommendedName>
        <fullName evidence="3 13">Protein TonB</fullName>
    </recommendedName>
</protein>
<dbReference type="AlphaFoldDB" id="A0A514BW69"/>
<keyword evidence="15" id="KW-0732">Signal</keyword>
<dbReference type="Proteomes" id="UP000317199">
    <property type="component" value="Chromosome"/>
</dbReference>
<dbReference type="GO" id="GO:0031992">
    <property type="term" value="F:energy transducer activity"/>
    <property type="evidence" value="ECO:0007669"/>
    <property type="project" value="InterPro"/>
</dbReference>
<feature type="compositionally biased region" description="Low complexity" evidence="14">
    <location>
        <begin position="32"/>
        <end position="53"/>
    </location>
</feature>
<accession>A0A514BW69</accession>
<comment type="similarity">
    <text evidence="2 13">Belongs to the TonB family.</text>
</comment>
<dbReference type="GO" id="GO:0030288">
    <property type="term" value="C:outer membrane-bounded periplasmic space"/>
    <property type="evidence" value="ECO:0007669"/>
    <property type="project" value="InterPro"/>
</dbReference>
<evidence type="ECO:0000256" key="3">
    <source>
        <dbReference type="ARBA" id="ARBA00022362"/>
    </source>
</evidence>
<keyword evidence="4 13" id="KW-0813">Transport</keyword>
<evidence type="ECO:0000313" key="17">
    <source>
        <dbReference type="EMBL" id="QDH71610.1"/>
    </source>
</evidence>
<evidence type="ECO:0000256" key="4">
    <source>
        <dbReference type="ARBA" id="ARBA00022448"/>
    </source>
</evidence>
<evidence type="ECO:0000313" key="18">
    <source>
        <dbReference type="Proteomes" id="UP000317199"/>
    </source>
</evidence>
<comment type="subcellular location">
    <subcellularLocation>
        <location evidence="1 13">Cell inner membrane</location>
        <topology evidence="1 13">Single-pass membrane protein</topology>
        <orientation evidence="1 13">Periplasmic side</orientation>
    </subcellularLocation>
</comment>
<keyword evidence="9 13" id="KW-0653">Protein transport</keyword>
<evidence type="ECO:0000256" key="7">
    <source>
        <dbReference type="ARBA" id="ARBA00022692"/>
    </source>
</evidence>
<dbReference type="GO" id="GO:0015031">
    <property type="term" value="P:protein transport"/>
    <property type="evidence" value="ECO:0007669"/>
    <property type="project" value="UniProtKB-UniRule"/>
</dbReference>
<dbReference type="InterPro" id="IPR003538">
    <property type="entry name" value="TonB"/>
</dbReference>